<dbReference type="Gene3D" id="3.30.565.10">
    <property type="entry name" value="Histidine kinase-like ATPase, C-terminal domain"/>
    <property type="match status" value="1"/>
</dbReference>
<keyword evidence="6" id="KW-0067">ATP-binding</keyword>
<evidence type="ECO:0000313" key="9">
    <source>
        <dbReference type="EMBL" id="ACR10649.1"/>
    </source>
</evidence>
<evidence type="ECO:0000256" key="4">
    <source>
        <dbReference type="ARBA" id="ARBA00022741"/>
    </source>
</evidence>
<dbReference type="Gene3D" id="1.10.287.130">
    <property type="match status" value="1"/>
</dbReference>
<sequence length="410" mass="44631">MNFSKFASQGDRHHILGRIILLRALALTTAVLVLLVFQWYLARSLSYELMYTLVALGCVATLVSLVRLQRAPVVDDWELALQLLIDGAILVCLVAFSGRASNPFIYYLLVLVAIASAIFPRWLAWCFGALAVVSYTLLLYLDLAAHIHHLFSDFQLHLVGMWINFVGSTALLTFFVSNLATALRDREIRLAKAREQALQSEQLIAIGTLAASTAHALGTPLSTMAIVLGEMPRNDDVGLLQAQVERCKRTLGQLSRIADKEQSREEVAVDELFDELNQHYQLTSPGAVPEFMQGGRAGDMRLRYSPLLAPAIINIIDNALRAARSQVQVKAQSQGGHLQIMVTDDGEGLAPEQALCYGTLELGGAEDGMGIGVFLANTTLEQLGGRIVLHNANDSGGSKTAVAIELPLLD</sequence>
<dbReference type="PANTHER" id="PTHR44936:SF10">
    <property type="entry name" value="SENSOR PROTEIN RSTB"/>
    <property type="match status" value="1"/>
</dbReference>
<dbReference type="AlphaFoldDB" id="C5BPI7"/>
<dbReference type="KEGG" id="ttu:TERTU_0802"/>
<evidence type="ECO:0000256" key="2">
    <source>
        <dbReference type="ARBA" id="ARBA00012438"/>
    </source>
</evidence>
<keyword evidence="7" id="KW-0812">Transmembrane</keyword>
<dbReference type="InterPro" id="IPR005467">
    <property type="entry name" value="His_kinase_dom"/>
</dbReference>
<evidence type="ECO:0000259" key="8">
    <source>
        <dbReference type="PROSITE" id="PS50109"/>
    </source>
</evidence>
<dbReference type="PRINTS" id="PR00344">
    <property type="entry name" value="BCTRLSENSOR"/>
</dbReference>
<dbReference type="STRING" id="377629.TERTU_0802"/>
<keyword evidence="5 9" id="KW-0418">Kinase</keyword>
<keyword evidence="7" id="KW-0472">Membrane</keyword>
<dbReference type="InterPro" id="IPR050980">
    <property type="entry name" value="2C_sensor_his_kinase"/>
</dbReference>
<proteinExistence type="predicted"/>
<evidence type="ECO:0000256" key="6">
    <source>
        <dbReference type="ARBA" id="ARBA00022840"/>
    </source>
</evidence>
<name>C5BPI7_TERTT</name>
<dbReference type="InterPro" id="IPR036890">
    <property type="entry name" value="HATPase_C_sf"/>
</dbReference>
<dbReference type="EC" id="2.7.13.3" evidence="2"/>
<feature type="transmembrane region" description="Helical" evidence="7">
    <location>
        <begin position="20"/>
        <end position="41"/>
    </location>
</feature>
<evidence type="ECO:0000256" key="1">
    <source>
        <dbReference type="ARBA" id="ARBA00000085"/>
    </source>
</evidence>
<dbReference type="GO" id="GO:0000155">
    <property type="term" value="F:phosphorelay sensor kinase activity"/>
    <property type="evidence" value="ECO:0007669"/>
    <property type="project" value="TreeGrafter"/>
</dbReference>
<keyword evidence="3" id="KW-0808">Transferase</keyword>
<dbReference type="HOGENOM" id="CLU_046130_1_0_6"/>
<dbReference type="eggNOG" id="COG4191">
    <property type="taxonomic scope" value="Bacteria"/>
</dbReference>
<keyword evidence="4" id="KW-0547">Nucleotide-binding</keyword>
<comment type="catalytic activity">
    <reaction evidence="1">
        <text>ATP + protein L-histidine = ADP + protein N-phospho-L-histidine.</text>
        <dbReference type="EC" id="2.7.13.3"/>
    </reaction>
</comment>
<dbReference type="RefSeq" id="WP_012779321.1">
    <property type="nucleotide sequence ID" value="NC_012997.1"/>
</dbReference>
<dbReference type="GO" id="GO:0005886">
    <property type="term" value="C:plasma membrane"/>
    <property type="evidence" value="ECO:0007669"/>
    <property type="project" value="TreeGrafter"/>
</dbReference>
<feature type="transmembrane region" description="Helical" evidence="7">
    <location>
        <begin position="159"/>
        <end position="183"/>
    </location>
</feature>
<dbReference type="OrthoDB" id="9785252at2"/>
<feature type="transmembrane region" description="Helical" evidence="7">
    <location>
        <begin position="127"/>
        <end position="147"/>
    </location>
</feature>
<evidence type="ECO:0000256" key="5">
    <source>
        <dbReference type="ARBA" id="ARBA00022777"/>
    </source>
</evidence>
<feature type="transmembrane region" description="Helical" evidence="7">
    <location>
        <begin position="79"/>
        <end position="98"/>
    </location>
</feature>
<dbReference type="InterPro" id="IPR004358">
    <property type="entry name" value="Sig_transdc_His_kin-like_C"/>
</dbReference>
<dbReference type="InterPro" id="IPR003594">
    <property type="entry name" value="HATPase_dom"/>
</dbReference>
<protein>
    <recommendedName>
        <fullName evidence="2">histidine kinase</fullName>
        <ecNumber evidence="2">2.7.13.3</ecNumber>
    </recommendedName>
</protein>
<evidence type="ECO:0000313" key="10">
    <source>
        <dbReference type="Proteomes" id="UP000009080"/>
    </source>
</evidence>
<dbReference type="SMART" id="SM00387">
    <property type="entry name" value="HATPase_c"/>
    <property type="match status" value="1"/>
</dbReference>
<dbReference type="EMBL" id="CP001614">
    <property type="protein sequence ID" value="ACR10649.1"/>
    <property type="molecule type" value="Genomic_DNA"/>
</dbReference>
<reference evidence="9 10" key="1">
    <citation type="journal article" date="2009" name="PLoS ONE">
        <title>The complete genome of Teredinibacter turnerae T7901: an intracellular endosymbiont of marine wood-boring bivalves (shipworms).</title>
        <authorList>
            <person name="Yang J.C."/>
            <person name="Madupu R."/>
            <person name="Durkin A.S."/>
            <person name="Ekborg N.A."/>
            <person name="Pedamallu C.S."/>
            <person name="Hostetler J.B."/>
            <person name="Radune D."/>
            <person name="Toms B.S."/>
            <person name="Henrissat B."/>
            <person name="Coutinho P.M."/>
            <person name="Schwarz S."/>
            <person name="Field L."/>
            <person name="Trindade-Silva A.E."/>
            <person name="Soares C.A.G."/>
            <person name="Elshahawi S."/>
            <person name="Hanora A."/>
            <person name="Schmidt E.W."/>
            <person name="Haygood M.G."/>
            <person name="Posfai J."/>
            <person name="Benner J."/>
            <person name="Madinger C."/>
            <person name="Nove J."/>
            <person name="Anton B."/>
            <person name="Chaudhary K."/>
            <person name="Foster J."/>
            <person name="Holman A."/>
            <person name="Kumar S."/>
            <person name="Lessard P.A."/>
            <person name="Luyten Y.A."/>
            <person name="Slatko B."/>
            <person name="Wood N."/>
            <person name="Wu B."/>
            <person name="Teplitski M."/>
            <person name="Mougous J.D."/>
            <person name="Ward N."/>
            <person name="Eisen J.A."/>
            <person name="Badger J.H."/>
            <person name="Distel D.L."/>
        </authorList>
    </citation>
    <scope>NUCLEOTIDE SEQUENCE [LARGE SCALE GENOMIC DNA]</scope>
    <source>
        <strain evidence="10">ATCC 39867 / T7901</strain>
    </source>
</reference>
<dbReference type="Proteomes" id="UP000009080">
    <property type="component" value="Chromosome"/>
</dbReference>
<evidence type="ECO:0000256" key="3">
    <source>
        <dbReference type="ARBA" id="ARBA00022679"/>
    </source>
</evidence>
<dbReference type="PROSITE" id="PS50109">
    <property type="entry name" value="HIS_KIN"/>
    <property type="match status" value="1"/>
</dbReference>
<keyword evidence="7" id="KW-1133">Transmembrane helix</keyword>
<feature type="domain" description="Histidine kinase" evidence="8">
    <location>
        <begin position="212"/>
        <end position="410"/>
    </location>
</feature>
<gene>
    <name evidence="9" type="ordered locus">TERTU_0802</name>
</gene>
<organism evidence="9 10">
    <name type="scientific">Teredinibacter turnerae (strain ATCC 39867 / T7901)</name>
    <dbReference type="NCBI Taxonomy" id="377629"/>
    <lineage>
        <taxon>Bacteria</taxon>
        <taxon>Pseudomonadati</taxon>
        <taxon>Pseudomonadota</taxon>
        <taxon>Gammaproteobacteria</taxon>
        <taxon>Cellvibrionales</taxon>
        <taxon>Cellvibrionaceae</taxon>
        <taxon>Teredinibacter</taxon>
    </lineage>
</organism>
<dbReference type="GO" id="GO:0005524">
    <property type="term" value="F:ATP binding"/>
    <property type="evidence" value="ECO:0007669"/>
    <property type="project" value="UniProtKB-KW"/>
</dbReference>
<feature type="transmembrane region" description="Helical" evidence="7">
    <location>
        <begin position="104"/>
        <end position="120"/>
    </location>
</feature>
<accession>C5BPI7</accession>
<dbReference type="SUPFAM" id="SSF55874">
    <property type="entry name" value="ATPase domain of HSP90 chaperone/DNA topoisomerase II/histidine kinase"/>
    <property type="match status" value="1"/>
</dbReference>
<keyword evidence="10" id="KW-1185">Reference proteome</keyword>
<dbReference type="PANTHER" id="PTHR44936">
    <property type="entry name" value="SENSOR PROTEIN CREC"/>
    <property type="match status" value="1"/>
</dbReference>
<dbReference type="Pfam" id="PF02518">
    <property type="entry name" value="HATPase_c"/>
    <property type="match status" value="1"/>
</dbReference>
<feature type="transmembrane region" description="Helical" evidence="7">
    <location>
        <begin position="47"/>
        <end position="67"/>
    </location>
</feature>
<evidence type="ECO:0000256" key="7">
    <source>
        <dbReference type="SAM" id="Phobius"/>
    </source>
</evidence>